<feature type="compositionally biased region" description="Basic and acidic residues" evidence="1">
    <location>
        <begin position="36"/>
        <end position="50"/>
    </location>
</feature>
<reference evidence="2" key="1">
    <citation type="submission" date="2020-11" db="EMBL/GenBank/DDBJ databases">
        <title>Gallus gallus (Chicken) genome, bGalGal1, GRCg7b, maternal haplotype autosomes + Z &amp; W.</title>
        <authorList>
            <person name="Warren W."/>
            <person name="Formenti G."/>
            <person name="Fedrigo O."/>
            <person name="Haase B."/>
            <person name="Mountcastle J."/>
            <person name="Balacco J."/>
            <person name="Tracey A."/>
            <person name="Schneider V."/>
            <person name="Okimoto R."/>
            <person name="Cheng H."/>
            <person name="Hawken R."/>
            <person name="Howe K."/>
            <person name="Jarvis E.D."/>
        </authorList>
    </citation>
    <scope>NUCLEOTIDE SEQUENCE [LARGE SCALE GENOMIC DNA]</scope>
    <source>
        <strain evidence="2">Broiler</strain>
    </source>
</reference>
<sequence length="100" mass="11381">GTPKGIQRELQQNPMGTQRELIQRTLQQNPVGTQRELQRNPEGTQRELQHNPEGTQAFSLGMIRPNSWPSHSTSPTSTRRLWSQRETRNGEGTPKPLSCH</sequence>
<dbReference type="AlphaFoldDB" id="A0A8V0XHX2"/>
<evidence type="ECO:0000256" key="1">
    <source>
        <dbReference type="SAM" id="MobiDB-lite"/>
    </source>
</evidence>
<name>A0A8V0XHX2_CHICK</name>
<evidence type="ECO:0000313" key="2">
    <source>
        <dbReference type="Ensembl" id="ENSGALP00010003904.1"/>
    </source>
</evidence>
<dbReference type="Ensembl" id="ENSGALT00010006302.1">
    <property type="protein sequence ID" value="ENSGALP00010003904.1"/>
    <property type="gene ID" value="ENSGALG00010002719.1"/>
</dbReference>
<keyword evidence="3" id="KW-1185">Reference proteome</keyword>
<reference evidence="2" key="2">
    <citation type="submission" date="2025-08" db="UniProtKB">
        <authorList>
            <consortium name="Ensembl"/>
        </authorList>
    </citation>
    <scope>IDENTIFICATION</scope>
    <source>
        <strain evidence="2">broiler</strain>
    </source>
</reference>
<proteinExistence type="predicted"/>
<feature type="region of interest" description="Disordered" evidence="1">
    <location>
        <begin position="25"/>
        <end position="100"/>
    </location>
</feature>
<feature type="compositionally biased region" description="Low complexity" evidence="1">
    <location>
        <begin position="65"/>
        <end position="78"/>
    </location>
</feature>
<evidence type="ECO:0000313" key="3">
    <source>
        <dbReference type="Proteomes" id="UP000000539"/>
    </source>
</evidence>
<accession>A0A8V0XHX2</accession>
<reference evidence="2" key="3">
    <citation type="submission" date="2025-09" db="UniProtKB">
        <authorList>
            <consortium name="Ensembl"/>
        </authorList>
    </citation>
    <scope>IDENTIFICATION</scope>
    <source>
        <strain evidence="2">broiler</strain>
    </source>
</reference>
<dbReference type="Proteomes" id="UP000000539">
    <property type="component" value="Chromosome 1"/>
</dbReference>
<organism evidence="2 3">
    <name type="scientific">Gallus gallus</name>
    <name type="common">Chicken</name>
    <dbReference type="NCBI Taxonomy" id="9031"/>
    <lineage>
        <taxon>Eukaryota</taxon>
        <taxon>Metazoa</taxon>
        <taxon>Chordata</taxon>
        <taxon>Craniata</taxon>
        <taxon>Vertebrata</taxon>
        <taxon>Euteleostomi</taxon>
        <taxon>Archelosauria</taxon>
        <taxon>Archosauria</taxon>
        <taxon>Dinosauria</taxon>
        <taxon>Saurischia</taxon>
        <taxon>Theropoda</taxon>
        <taxon>Coelurosauria</taxon>
        <taxon>Aves</taxon>
        <taxon>Neognathae</taxon>
        <taxon>Galloanserae</taxon>
        <taxon>Galliformes</taxon>
        <taxon>Phasianidae</taxon>
        <taxon>Phasianinae</taxon>
        <taxon>Gallus</taxon>
    </lineage>
</organism>
<protein>
    <submittedName>
        <fullName evidence="2">Uncharacterized protein</fullName>
    </submittedName>
</protein>